<feature type="domain" description="Carrier" evidence="3">
    <location>
        <begin position="479"/>
        <end position="555"/>
    </location>
</feature>
<protein>
    <recommendedName>
        <fullName evidence="3">Carrier domain-containing protein</fullName>
    </recommendedName>
</protein>
<evidence type="ECO:0000256" key="1">
    <source>
        <dbReference type="ARBA" id="ARBA00022450"/>
    </source>
</evidence>
<dbReference type="PROSITE" id="PS50075">
    <property type="entry name" value="CARRIER"/>
    <property type="match status" value="1"/>
</dbReference>
<dbReference type="SMART" id="SM00822">
    <property type="entry name" value="PKS_KR"/>
    <property type="match status" value="1"/>
</dbReference>
<keyword evidence="1" id="KW-0596">Phosphopantetheine</keyword>
<dbReference type="Pfam" id="PF13602">
    <property type="entry name" value="ADH_zinc_N_2"/>
    <property type="match status" value="1"/>
</dbReference>
<dbReference type="GO" id="GO:0044550">
    <property type="term" value="P:secondary metabolite biosynthetic process"/>
    <property type="evidence" value="ECO:0007669"/>
    <property type="project" value="UniProtKB-ARBA"/>
</dbReference>
<dbReference type="SUPFAM" id="SSF47336">
    <property type="entry name" value="ACP-like"/>
    <property type="match status" value="1"/>
</dbReference>
<dbReference type="GO" id="GO:0006633">
    <property type="term" value="P:fatty acid biosynthetic process"/>
    <property type="evidence" value="ECO:0007669"/>
    <property type="project" value="TreeGrafter"/>
</dbReference>
<dbReference type="InterPro" id="IPR020806">
    <property type="entry name" value="PKS_PP-bd"/>
</dbReference>
<accession>A0AAI9TSE5</accession>
<dbReference type="GO" id="GO:0004312">
    <property type="term" value="F:fatty acid synthase activity"/>
    <property type="evidence" value="ECO:0007669"/>
    <property type="project" value="TreeGrafter"/>
</dbReference>
<dbReference type="Gene3D" id="1.10.1200.10">
    <property type="entry name" value="ACP-like"/>
    <property type="match status" value="1"/>
</dbReference>
<dbReference type="EMBL" id="LACB01000017">
    <property type="protein sequence ID" value="KAJ9492155.1"/>
    <property type="molecule type" value="Genomic_DNA"/>
</dbReference>
<dbReference type="InterPro" id="IPR036291">
    <property type="entry name" value="NAD(P)-bd_dom_sf"/>
</dbReference>
<reference evidence="4" key="1">
    <citation type="submission" date="2015-06" db="EMBL/GenBank/DDBJ databases">
        <authorList>
            <person name="Nguyen H."/>
        </authorList>
    </citation>
    <scope>NUCLEOTIDE SEQUENCE</scope>
    <source>
        <strain evidence="4">DAOM 180753</strain>
    </source>
</reference>
<organism evidence="4 5">
    <name type="scientific">Penicillium thymicola</name>
    <dbReference type="NCBI Taxonomy" id="293382"/>
    <lineage>
        <taxon>Eukaryota</taxon>
        <taxon>Fungi</taxon>
        <taxon>Dikarya</taxon>
        <taxon>Ascomycota</taxon>
        <taxon>Pezizomycotina</taxon>
        <taxon>Eurotiomycetes</taxon>
        <taxon>Eurotiomycetidae</taxon>
        <taxon>Eurotiales</taxon>
        <taxon>Aspergillaceae</taxon>
        <taxon>Penicillium</taxon>
    </lineage>
</organism>
<dbReference type="GO" id="GO:0016491">
    <property type="term" value="F:oxidoreductase activity"/>
    <property type="evidence" value="ECO:0007669"/>
    <property type="project" value="InterPro"/>
</dbReference>
<dbReference type="CDD" id="cd05195">
    <property type="entry name" value="enoyl_red"/>
    <property type="match status" value="1"/>
</dbReference>
<dbReference type="InterPro" id="IPR057326">
    <property type="entry name" value="KR_dom"/>
</dbReference>
<dbReference type="SUPFAM" id="SSF51735">
    <property type="entry name" value="NAD(P)-binding Rossmann-fold domains"/>
    <property type="match status" value="2"/>
</dbReference>
<dbReference type="PANTHER" id="PTHR43775">
    <property type="entry name" value="FATTY ACID SYNTHASE"/>
    <property type="match status" value="1"/>
</dbReference>
<evidence type="ECO:0000313" key="5">
    <source>
        <dbReference type="Proteomes" id="UP001227192"/>
    </source>
</evidence>
<dbReference type="InterPro" id="IPR050091">
    <property type="entry name" value="PKS_NRPS_Biosynth_Enz"/>
</dbReference>
<gene>
    <name evidence="4" type="ORF">VN97_g1091</name>
</gene>
<evidence type="ECO:0000259" key="3">
    <source>
        <dbReference type="PROSITE" id="PS50075"/>
    </source>
</evidence>
<dbReference type="InterPro" id="IPR009081">
    <property type="entry name" value="PP-bd_ACP"/>
</dbReference>
<keyword evidence="2" id="KW-0597">Phosphoprotein</keyword>
<dbReference type="GO" id="GO:0031177">
    <property type="term" value="F:phosphopantetheine binding"/>
    <property type="evidence" value="ECO:0007669"/>
    <property type="project" value="InterPro"/>
</dbReference>
<dbReference type="AlphaFoldDB" id="A0AAI9TSE5"/>
<proteinExistence type="predicted"/>
<dbReference type="PANTHER" id="PTHR43775:SF18">
    <property type="entry name" value="ENZYME, PUTATIVE (JCVI)-RELATED"/>
    <property type="match status" value="1"/>
</dbReference>
<name>A0AAI9TSE5_PENTH</name>
<dbReference type="InterPro" id="IPR013968">
    <property type="entry name" value="PKS_KR"/>
</dbReference>
<dbReference type="InterPro" id="IPR036736">
    <property type="entry name" value="ACP-like_sf"/>
</dbReference>
<evidence type="ECO:0000256" key="2">
    <source>
        <dbReference type="ARBA" id="ARBA00022553"/>
    </source>
</evidence>
<evidence type="ECO:0000313" key="4">
    <source>
        <dbReference type="EMBL" id="KAJ9492155.1"/>
    </source>
</evidence>
<dbReference type="Proteomes" id="UP001227192">
    <property type="component" value="Unassembled WGS sequence"/>
</dbReference>
<dbReference type="Gene3D" id="3.90.180.10">
    <property type="entry name" value="Medium-chain alcohol dehydrogenases, catalytic domain"/>
    <property type="match status" value="1"/>
</dbReference>
<reference evidence="4" key="2">
    <citation type="journal article" date="2016" name="Fungal Biol.">
        <title>Ochratoxin A production by Penicillium thymicola.</title>
        <authorList>
            <person name="Nguyen H.D.T."/>
            <person name="McMullin D.R."/>
            <person name="Ponomareva E."/>
            <person name="Riley R."/>
            <person name="Pomraning K.R."/>
            <person name="Baker S.E."/>
            <person name="Seifert K.A."/>
        </authorList>
    </citation>
    <scope>NUCLEOTIDE SEQUENCE</scope>
    <source>
        <strain evidence="4">DAOM 180753</strain>
    </source>
</reference>
<comment type="caution">
    <text evidence="4">The sequence shown here is derived from an EMBL/GenBank/DDBJ whole genome shotgun (WGS) entry which is preliminary data.</text>
</comment>
<dbReference type="InterPro" id="IPR020843">
    <property type="entry name" value="ER"/>
</dbReference>
<dbReference type="SMART" id="SM00829">
    <property type="entry name" value="PKS_ER"/>
    <property type="match status" value="1"/>
</dbReference>
<sequence>MGVQIFATIGTDEKREFLKSTFGLSDDRIFNSRNTDFAKQISDVTKGQGVHLILNSLTGDLLDESWRILADGGTMIEIGKKDILDRNSLPMEPFDRNISFRAVDMSHERAPDHLVSRLMSRLFQMIEAGHVKPIAPIHQFSFADIPSAIRFLRAGKHIGKIVISDGAEAVVKVPVRRAPKTLNLRSDACYLIVGGLKGLCASLAVYLAKCGARHLAVISRSGHTDEKSQGVVREIQALGCEIDLLSGDVSNKSDVEKAFQQTTVPIAGIVQGAMVLRDRTFSSMSVDEYHGALACKVQGTWNLHNAAENLGLQLDFFTMLSSISGVVGQKGQANYAAGNAFLDSFASYRRRLGQPACAVDLGVIEDVGYIHERDGMQQKLDTSIWVGINEGLLRRILYFSILQQRADAPSILSATQIITGIPVPQSENSQLLQDARFASLFTTTGRTATGGGEGNSSAGSKEIQALLLLLRSKSPDTATQLAATVEVVNKCFVRVLRLSEPIDTGRPLSIYGIDSLAAVEVRNWLRVELGALVTTLDIMNASSLIALCEKVVAKVVTS</sequence>
<dbReference type="Pfam" id="PF00550">
    <property type="entry name" value="PP-binding"/>
    <property type="match status" value="1"/>
</dbReference>
<dbReference type="Pfam" id="PF08659">
    <property type="entry name" value="KR"/>
    <property type="match status" value="1"/>
</dbReference>
<dbReference type="Gene3D" id="3.40.50.720">
    <property type="entry name" value="NAD(P)-binding Rossmann-like Domain"/>
    <property type="match status" value="2"/>
</dbReference>
<keyword evidence="5" id="KW-1185">Reference proteome</keyword>
<dbReference type="SMART" id="SM00823">
    <property type="entry name" value="PKS_PP"/>
    <property type="match status" value="1"/>
</dbReference>